<dbReference type="InterPro" id="IPR006630">
    <property type="entry name" value="La_HTH"/>
</dbReference>
<proteinExistence type="predicted"/>
<feature type="compositionally biased region" description="Low complexity" evidence="3">
    <location>
        <begin position="426"/>
        <end position="435"/>
    </location>
</feature>
<dbReference type="Proteomes" id="UP001527925">
    <property type="component" value="Unassembled WGS sequence"/>
</dbReference>
<reference evidence="5 6" key="1">
    <citation type="submission" date="2023-09" db="EMBL/GenBank/DDBJ databases">
        <title>Pangenome analysis of Batrachochytrium dendrobatidis and related Chytrids.</title>
        <authorList>
            <person name="Yacoub M.N."/>
            <person name="Stajich J.E."/>
            <person name="James T.Y."/>
        </authorList>
    </citation>
    <scope>NUCLEOTIDE SEQUENCE [LARGE SCALE GENOMIC DNA]</scope>
    <source>
        <strain evidence="5 6">JEL0888</strain>
    </source>
</reference>
<evidence type="ECO:0000313" key="6">
    <source>
        <dbReference type="Proteomes" id="UP001527925"/>
    </source>
</evidence>
<accession>A0ABR4N976</accession>
<dbReference type="Gene3D" id="3.30.70.330">
    <property type="match status" value="1"/>
</dbReference>
<dbReference type="Gene3D" id="1.10.10.10">
    <property type="entry name" value="Winged helix-like DNA-binding domain superfamily/Winged helix DNA-binding domain"/>
    <property type="match status" value="1"/>
</dbReference>
<evidence type="ECO:0000313" key="5">
    <source>
        <dbReference type="EMBL" id="KAL2916070.1"/>
    </source>
</evidence>
<feature type="compositionally biased region" description="Low complexity" evidence="3">
    <location>
        <begin position="409"/>
        <end position="419"/>
    </location>
</feature>
<gene>
    <name evidence="5" type="ORF">HK105_204494</name>
</gene>
<dbReference type="PROSITE" id="PS50961">
    <property type="entry name" value="HTH_LA"/>
    <property type="match status" value="1"/>
</dbReference>
<organism evidence="5 6">
    <name type="scientific">Polyrhizophydium stewartii</name>
    <dbReference type="NCBI Taxonomy" id="2732419"/>
    <lineage>
        <taxon>Eukaryota</taxon>
        <taxon>Fungi</taxon>
        <taxon>Fungi incertae sedis</taxon>
        <taxon>Chytridiomycota</taxon>
        <taxon>Chytridiomycota incertae sedis</taxon>
        <taxon>Chytridiomycetes</taxon>
        <taxon>Rhizophydiales</taxon>
        <taxon>Rhizophydiales incertae sedis</taxon>
        <taxon>Polyrhizophydium</taxon>
    </lineage>
</organism>
<dbReference type="Pfam" id="PF08777">
    <property type="entry name" value="RRM_3"/>
    <property type="match status" value="1"/>
</dbReference>
<evidence type="ECO:0000256" key="2">
    <source>
        <dbReference type="PROSITE-ProRule" id="PRU00332"/>
    </source>
</evidence>
<dbReference type="CDD" id="cd00590">
    <property type="entry name" value="RRM_SF"/>
    <property type="match status" value="1"/>
</dbReference>
<evidence type="ECO:0000256" key="1">
    <source>
        <dbReference type="ARBA" id="ARBA00022884"/>
    </source>
</evidence>
<dbReference type="InterPro" id="IPR036390">
    <property type="entry name" value="WH_DNA-bd_sf"/>
</dbReference>
<keyword evidence="6" id="KW-1185">Reference proteome</keyword>
<evidence type="ECO:0000259" key="4">
    <source>
        <dbReference type="PROSITE" id="PS50961"/>
    </source>
</evidence>
<keyword evidence="1 2" id="KW-0694">RNA-binding</keyword>
<evidence type="ECO:0000256" key="3">
    <source>
        <dbReference type="SAM" id="MobiDB-lite"/>
    </source>
</evidence>
<feature type="region of interest" description="Disordered" evidence="3">
    <location>
        <begin position="336"/>
        <end position="435"/>
    </location>
</feature>
<feature type="domain" description="HTH La-type RNA-binding" evidence="4">
    <location>
        <begin position="1"/>
        <end position="97"/>
    </location>
</feature>
<dbReference type="SMART" id="SM00715">
    <property type="entry name" value="LA"/>
    <property type="match status" value="1"/>
</dbReference>
<dbReference type="SUPFAM" id="SSF46785">
    <property type="entry name" value="Winged helix' DNA-binding domain"/>
    <property type="match status" value="1"/>
</dbReference>
<dbReference type="EMBL" id="JADGIZ020000019">
    <property type="protein sequence ID" value="KAL2916070.1"/>
    <property type="molecule type" value="Genomic_DNA"/>
</dbReference>
<feature type="compositionally biased region" description="Gly residues" evidence="3">
    <location>
        <begin position="365"/>
        <end position="375"/>
    </location>
</feature>
<name>A0ABR4N976_9FUNG</name>
<sequence>MATPAAKTSVFLQLVKYFGSSDYKGTLANVPKSFFAAPLLAEGWIPLKDLAGFKKMQALVKSPAEIIEAIAYVPSGLFEVSPDSQYVRRTREFDAAAVCADLANYAMLAGFAVEAVGFDDGVSAIEVQSYFGRFGPIERVTAAASSWDPRFSTAFSVEFGNLEGMVSALVADHVYEDCPIQVRATSKADGPAVPTITATTLAFPKNRILEFRLAAENDTLTKAAVQAAFEALAGVKTVEYTKGGMLGHVQFKKAVAREIVGVIGRSGGVRVHGELLAVRALEGDEERLYWTVATEKQKLLGPTKISEVDLMHAARFAKMAAGKRRGGAAAAVRYHQPHGNARAAGQRGKSAGRGKGKDKAKARGGASGDGSGAGSSSGAHDADDDDTDGVDGAVRRVLGAQRGQGGVRKAGSASGAARGSGRRRTGASSRTTAVSMDDLLASFNSI</sequence>
<comment type="caution">
    <text evidence="5">The sequence shown here is derived from an EMBL/GenBank/DDBJ whole genome shotgun (WGS) entry which is preliminary data.</text>
</comment>
<dbReference type="InterPro" id="IPR012677">
    <property type="entry name" value="Nucleotide-bd_a/b_plait_sf"/>
</dbReference>
<dbReference type="InterPro" id="IPR036388">
    <property type="entry name" value="WH-like_DNA-bd_sf"/>
</dbReference>
<protein>
    <recommendedName>
        <fullName evidence="4">HTH La-type RNA-binding domain-containing protein</fullName>
    </recommendedName>
</protein>
<dbReference type="InterPro" id="IPR014886">
    <property type="entry name" value="La_xRRM"/>
</dbReference>